<feature type="signal peptide" evidence="2">
    <location>
        <begin position="1"/>
        <end position="23"/>
    </location>
</feature>
<evidence type="ECO:0000313" key="3">
    <source>
        <dbReference type="EMBL" id="CAG8588205.1"/>
    </source>
</evidence>
<keyword evidence="4" id="KW-1185">Reference proteome</keyword>
<evidence type="ECO:0000256" key="2">
    <source>
        <dbReference type="SAM" id="SignalP"/>
    </source>
</evidence>
<name>A0ABN7UG31_GIGMA</name>
<accession>A0ABN7UG31</accession>
<feature type="compositionally biased region" description="Basic and acidic residues" evidence="1">
    <location>
        <begin position="78"/>
        <end position="88"/>
    </location>
</feature>
<comment type="caution">
    <text evidence="3">The sequence shown here is derived from an EMBL/GenBank/DDBJ whole genome shotgun (WGS) entry which is preliminary data.</text>
</comment>
<feature type="chain" id="PRO_5046807278" evidence="2">
    <location>
        <begin position="24"/>
        <end position="129"/>
    </location>
</feature>
<sequence>MSSKFLMLFTILVLFLSALGSSAKLLRREDDNCQTTSTTDLTITDTSTNGCTLTLVAPTVTAIACGDCSGSSSSEYEEPSKRQVNKREDDNCITTTTTSFTTTDDSMPGCTVTYEAPEVTAIGCGTCSD</sequence>
<dbReference type="Proteomes" id="UP000789901">
    <property type="component" value="Unassembled WGS sequence"/>
</dbReference>
<feature type="region of interest" description="Disordered" evidence="1">
    <location>
        <begin position="68"/>
        <end position="88"/>
    </location>
</feature>
<evidence type="ECO:0000313" key="4">
    <source>
        <dbReference type="Proteomes" id="UP000789901"/>
    </source>
</evidence>
<gene>
    <name evidence="3" type="ORF">GMARGA_LOCUS6278</name>
</gene>
<organism evidence="3 4">
    <name type="scientific">Gigaspora margarita</name>
    <dbReference type="NCBI Taxonomy" id="4874"/>
    <lineage>
        <taxon>Eukaryota</taxon>
        <taxon>Fungi</taxon>
        <taxon>Fungi incertae sedis</taxon>
        <taxon>Mucoromycota</taxon>
        <taxon>Glomeromycotina</taxon>
        <taxon>Glomeromycetes</taxon>
        <taxon>Diversisporales</taxon>
        <taxon>Gigasporaceae</taxon>
        <taxon>Gigaspora</taxon>
    </lineage>
</organism>
<protein>
    <submittedName>
        <fullName evidence="3">20618_t:CDS:1</fullName>
    </submittedName>
</protein>
<proteinExistence type="predicted"/>
<reference evidence="3 4" key="1">
    <citation type="submission" date="2021-06" db="EMBL/GenBank/DDBJ databases">
        <authorList>
            <person name="Kallberg Y."/>
            <person name="Tangrot J."/>
            <person name="Rosling A."/>
        </authorList>
    </citation>
    <scope>NUCLEOTIDE SEQUENCE [LARGE SCALE GENOMIC DNA]</scope>
    <source>
        <strain evidence="3 4">120-4 pot B 10/14</strain>
    </source>
</reference>
<dbReference type="EMBL" id="CAJVQB010002818">
    <property type="protein sequence ID" value="CAG8588205.1"/>
    <property type="molecule type" value="Genomic_DNA"/>
</dbReference>
<keyword evidence="2" id="KW-0732">Signal</keyword>
<evidence type="ECO:0000256" key="1">
    <source>
        <dbReference type="SAM" id="MobiDB-lite"/>
    </source>
</evidence>